<organism evidence="1 2">
    <name type="scientific">Vibrio variabilis</name>
    <dbReference type="NCBI Taxonomy" id="990271"/>
    <lineage>
        <taxon>Bacteria</taxon>
        <taxon>Pseudomonadati</taxon>
        <taxon>Pseudomonadota</taxon>
        <taxon>Gammaproteobacteria</taxon>
        <taxon>Vibrionales</taxon>
        <taxon>Vibrionaceae</taxon>
        <taxon>Vibrio</taxon>
    </lineage>
</organism>
<accession>A0ABQ0JE21</accession>
<proteinExistence type="predicted"/>
<name>A0ABQ0JE21_9VIBR</name>
<reference evidence="2" key="1">
    <citation type="submission" date="2014-09" db="EMBL/GenBank/DDBJ databases">
        <title>Vibrio variabilis JCM 19239. (C206) whole genome shotgun sequence.</title>
        <authorList>
            <person name="Sawabe T."/>
            <person name="Meirelles P."/>
            <person name="Nakanishi M."/>
            <person name="Sayaka M."/>
            <person name="Hattori M."/>
            <person name="Ohkuma M."/>
        </authorList>
    </citation>
    <scope>NUCLEOTIDE SEQUENCE [LARGE SCALE GENOMIC DNA]</scope>
    <source>
        <strain evidence="2">JCM 19239</strain>
    </source>
</reference>
<comment type="caution">
    <text evidence="1">The sequence shown here is derived from an EMBL/GenBank/DDBJ whole genome shotgun (WGS) entry which is preliminary data.</text>
</comment>
<dbReference type="EMBL" id="BBMS01000024">
    <property type="protein sequence ID" value="GAL26981.1"/>
    <property type="molecule type" value="Genomic_DNA"/>
</dbReference>
<keyword evidence="2" id="KW-1185">Reference proteome</keyword>
<gene>
    <name evidence="1" type="ORF">JCM19239_4324</name>
</gene>
<protein>
    <submittedName>
        <fullName evidence="1">Uncharacterized protein</fullName>
    </submittedName>
</protein>
<dbReference type="Proteomes" id="UP000029223">
    <property type="component" value="Unassembled WGS sequence"/>
</dbReference>
<evidence type="ECO:0000313" key="1">
    <source>
        <dbReference type="EMBL" id="GAL26981.1"/>
    </source>
</evidence>
<evidence type="ECO:0000313" key="2">
    <source>
        <dbReference type="Proteomes" id="UP000029223"/>
    </source>
</evidence>
<sequence length="40" mass="4746">MSHIDYLRLEMEQLSKQLAEFLLRESALNLHAANSEHIFF</sequence>